<keyword evidence="5" id="KW-1185">Reference proteome</keyword>
<comment type="caution">
    <text evidence="2">The sequence shown here is derived from an EMBL/GenBank/DDBJ whole genome shotgun (WGS) entry which is preliminary data.</text>
</comment>
<name>A0A0V1G2F8_TRIPS</name>
<dbReference type="EMBL" id="JYDV01000001">
    <property type="protein sequence ID" value="KRZ46226.1"/>
    <property type="molecule type" value="Genomic_DNA"/>
</dbReference>
<dbReference type="Proteomes" id="UP000054826">
    <property type="component" value="Unassembled WGS sequence"/>
</dbReference>
<gene>
    <name evidence="3" type="ORF">T4C_13195</name>
    <name evidence="2" type="ORF">T4D_9876</name>
</gene>
<evidence type="ECO:0000313" key="5">
    <source>
        <dbReference type="Proteomes" id="UP000054995"/>
    </source>
</evidence>
<dbReference type="EMBL" id="JYDT01000007">
    <property type="protein sequence ID" value="KRY92409.1"/>
    <property type="molecule type" value="Genomic_DNA"/>
</dbReference>
<proteinExistence type="predicted"/>
<evidence type="ECO:0000256" key="1">
    <source>
        <dbReference type="SAM" id="MobiDB-lite"/>
    </source>
</evidence>
<feature type="region of interest" description="Disordered" evidence="1">
    <location>
        <begin position="49"/>
        <end position="70"/>
    </location>
</feature>
<sequence length="70" mass="7775">MVKAGGENTAQRHDRAICANVLRAWPTWQQHWNIGEICQLVDNTTAPQVGQPVVSQPDDRARAAENLIRA</sequence>
<evidence type="ECO:0000313" key="4">
    <source>
        <dbReference type="Proteomes" id="UP000054826"/>
    </source>
</evidence>
<evidence type="ECO:0000313" key="2">
    <source>
        <dbReference type="EMBL" id="KRY92409.1"/>
    </source>
</evidence>
<protein>
    <submittedName>
        <fullName evidence="2">Uncharacterized protein</fullName>
    </submittedName>
</protein>
<dbReference type="Proteomes" id="UP000054995">
    <property type="component" value="Unassembled WGS sequence"/>
</dbReference>
<evidence type="ECO:0000313" key="3">
    <source>
        <dbReference type="EMBL" id="KRZ46226.1"/>
    </source>
</evidence>
<reference evidence="4 5" key="1">
    <citation type="submission" date="2015-01" db="EMBL/GenBank/DDBJ databases">
        <title>Evolution of Trichinella species and genotypes.</title>
        <authorList>
            <person name="Korhonen P.K."/>
            <person name="Edoardo P."/>
            <person name="Giuseppe L.R."/>
            <person name="Gasser R.B."/>
        </authorList>
    </citation>
    <scope>NUCLEOTIDE SEQUENCE [LARGE SCALE GENOMIC DNA]</scope>
    <source>
        <strain evidence="3">ISS176</strain>
        <strain evidence="2">ISS470</strain>
    </source>
</reference>
<organism evidence="2 5">
    <name type="scientific">Trichinella pseudospiralis</name>
    <name type="common">Parasitic roundworm</name>
    <dbReference type="NCBI Taxonomy" id="6337"/>
    <lineage>
        <taxon>Eukaryota</taxon>
        <taxon>Metazoa</taxon>
        <taxon>Ecdysozoa</taxon>
        <taxon>Nematoda</taxon>
        <taxon>Enoplea</taxon>
        <taxon>Dorylaimia</taxon>
        <taxon>Trichinellida</taxon>
        <taxon>Trichinellidae</taxon>
        <taxon>Trichinella</taxon>
    </lineage>
</organism>
<dbReference type="AlphaFoldDB" id="A0A0V1G2F8"/>
<accession>A0A0V1G2F8</accession>